<keyword evidence="2" id="KW-1185">Reference proteome</keyword>
<accession>A0A7J6VNL4</accession>
<dbReference type="GO" id="GO:0051601">
    <property type="term" value="P:exocyst localization"/>
    <property type="evidence" value="ECO:0007669"/>
    <property type="project" value="TreeGrafter"/>
</dbReference>
<dbReference type="Proteomes" id="UP000554482">
    <property type="component" value="Unassembled WGS sequence"/>
</dbReference>
<proteinExistence type="predicted"/>
<comment type="caution">
    <text evidence="1">The sequence shown here is derived from an EMBL/GenBank/DDBJ whole genome shotgun (WGS) entry which is preliminary data.</text>
</comment>
<sequence length="291" mass="33182">MVAEQVEQAHAGLEAIDLSQKAINGIRENFLSIERLCQECQTLIENHDQIKLLSNARNNLNTALKVEFSCLYFLNLILKAFKECNKVSFGRGEIAAIFMADARWFTRFPVLLPISYKSRDREYFEDVDQTWETFEKTLWGHVSNFFNLAKESPQTLVRTLRVVEMQEILDQQLAEEAAEAEGGGAMAQITNPRRSAKKSTSASVSSRNLAQQKLKVQGKGYKDKCYEQIRKTVEGRFDKLLSELVFNDLKAALEEARTVDRVWKDAALFRQIVTSFSMSELDGSGVEHYAY</sequence>
<dbReference type="GO" id="GO:0000145">
    <property type="term" value="C:exocyst"/>
    <property type="evidence" value="ECO:0007669"/>
    <property type="project" value="InterPro"/>
</dbReference>
<dbReference type="EMBL" id="JABWDY010028946">
    <property type="protein sequence ID" value="KAF5186694.1"/>
    <property type="molecule type" value="Genomic_DNA"/>
</dbReference>
<dbReference type="PANTHER" id="PTHR21292">
    <property type="entry name" value="EXOCYST COMPLEX COMPONENT SEC6-RELATED"/>
    <property type="match status" value="1"/>
</dbReference>
<organism evidence="1 2">
    <name type="scientific">Thalictrum thalictroides</name>
    <name type="common">Rue-anemone</name>
    <name type="synonym">Anemone thalictroides</name>
    <dbReference type="NCBI Taxonomy" id="46969"/>
    <lineage>
        <taxon>Eukaryota</taxon>
        <taxon>Viridiplantae</taxon>
        <taxon>Streptophyta</taxon>
        <taxon>Embryophyta</taxon>
        <taxon>Tracheophyta</taxon>
        <taxon>Spermatophyta</taxon>
        <taxon>Magnoliopsida</taxon>
        <taxon>Ranunculales</taxon>
        <taxon>Ranunculaceae</taxon>
        <taxon>Thalictroideae</taxon>
        <taxon>Thalictrum</taxon>
    </lineage>
</organism>
<evidence type="ECO:0000313" key="2">
    <source>
        <dbReference type="Proteomes" id="UP000554482"/>
    </source>
</evidence>
<evidence type="ECO:0000313" key="1">
    <source>
        <dbReference type="EMBL" id="KAF5186694.1"/>
    </source>
</evidence>
<dbReference type="AlphaFoldDB" id="A0A7J6VNL4"/>
<dbReference type="InterPro" id="IPR010326">
    <property type="entry name" value="EXOC3/Sec6"/>
</dbReference>
<dbReference type="OrthoDB" id="190098at2759"/>
<dbReference type="Pfam" id="PF06046">
    <property type="entry name" value="Sec6"/>
    <property type="match status" value="1"/>
</dbReference>
<gene>
    <name evidence="1" type="ORF">FRX31_023718</name>
</gene>
<reference evidence="1 2" key="1">
    <citation type="submission" date="2020-06" db="EMBL/GenBank/DDBJ databases">
        <title>Transcriptomic and genomic resources for Thalictrum thalictroides and T. hernandezii: Facilitating candidate gene discovery in an emerging model plant lineage.</title>
        <authorList>
            <person name="Arias T."/>
            <person name="Riano-Pachon D.M."/>
            <person name="Di Stilio V.S."/>
        </authorList>
    </citation>
    <scope>NUCLEOTIDE SEQUENCE [LARGE SCALE GENOMIC DNA]</scope>
    <source>
        <strain evidence="2">cv. WT478/WT964</strain>
        <tissue evidence="1">Leaves</tissue>
    </source>
</reference>
<dbReference type="PANTHER" id="PTHR21292:SF1">
    <property type="entry name" value="EXOCYST COMPLEX COMPONENT 3"/>
    <property type="match status" value="1"/>
</dbReference>
<name>A0A7J6VNL4_THATH</name>
<dbReference type="GO" id="GO:0000149">
    <property type="term" value="F:SNARE binding"/>
    <property type="evidence" value="ECO:0007669"/>
    <property type="project" value="TreeGrafter"/>
</dbReference>
<dbReference type="GO" id="GO:0006887">
    <property type="term" value="P:exocytosis"/>
    <property type="evidence" value="ECO:0007669"/>
    <property type="project" value="InterPro"/>
</dbReference>
<protein>
    <submittedName>
        <fullName evidence="1">Exocyst complex component sec6</fullName>
    </submittedName>
</protein>